<accession>A0ABR2IMF8</accession>
<evidence type="ECO:0000256" key="1">
    <source>
        <dbReference type="SAM" id="MobiDB-lite"/>
    </source>
</evidence>
<comment type="caution">
    <text evidence="2">The sequence shown here is derived from an EMBL/GenBank/DDBJ whole genome shotgun (WGS) entry which is preliminary data.</text>
</comment>
<name>A0ABR2IMF8_9EUKA</name>
<organism evidence="2 3">
    <name type="scientific">Tritrichomonas musculus</name>
    <dbReference type="NCBI Taxonomy" id="1915356"/>
    <lineage>
        <taxon>Eukaryota</taxon>
        <taxon>Metamonada</taxon>
        <taxon>Parabasalia</taxon>
        <taxon>Tritrichomonadida</taxon>
        <taxon>Tritrichomonadidae</taxon>
        <taxon>Tritrichomonas</taxon>
    </lineage>
</organism>
<feature type="compositionally biased region" description="Basic residues" evidence="1">
    <location>
        <begin position="528"/>
        <end position="541"/>
    </location>
</feature>
<feature type="region of interest" description="Disordered" evidence="1">
    <location>
        <begin position="677"/>
        <end position="696"/>
    </location>
</feature>
<feature type="compositionally biased region" description="Basic and acidic residues" evidence="1">
    <location>
        <begin position="635"/>
        <end position="651"/>
    </location>
</feature>
<feature type="region of interest" description="Disordered" evidence="1">
    <location>
        <begin position="949"/>
        <end position="980"/>
    </location>
</feature>
<feature type="compositionally biased region" description="Acidic residues" evidence="1">
    <location>
        <begin position="341"/>
        <end position="350"/>
    </location>
</feature>
<keyword evidence="3" id="KW-1185">Reference proteome</keyword>
<feature type="region of interest" description="Disordered" evidence="1">
    <location>
        <begin position="398"/>
        <end position="651"/>
    </location>
</feature>
<feature type="compositionally biased region" description="Basic and acidic residues" evidence="1">
    <location>
        <begin position="542"/>
        <end position="581"/>
    </location>
</feature>
<evidence type="ECO:0000313" key="3">
    <source>
        <dbReference type="Proteomes" id="UP001470230"/>
    </source>
</evidence>
<proteinExistence type="predicted"/>
<reference evidence="2 3" key="1">
    <citation type="submission" date="2024-04" db="EMBL/GenBank/DDBJ databases">
        <title>Tritrichomonas musculus Genome.</title>
        <authorList>
            <person name="Alves-Ferreira E."/>
            <person name="Grigg M."/>
            <person name="Lorenzi H."/>
            <person name="Galac M."/>
        </authorList>
    </citation>
    <scope>NUCLEOTIDE SEQUENCE [LARGE SCALE GENOMIC DNA]</scope>
    <source>
        <strain evidence="2 3">EAF2021</strain>
    </source>
</reference>
<feature type="compositionally biased region" description="Basic and acidic residues" evidence="1">
    <location>
        <begin position="594"/>
        <end position="617"/>
    </location>
</feature>
<feature type="region of interest" description="Disordered" evidence="1">
    <location>
        <begin position="341"/>
        <end position="366"/>
    </location>
</feature>
<evidence type="ECO:0008006" key="4">
    <source>
        <dbReference type="Google" id="ProtNLM"/>
    </source>
</evidence>
<feature type="compositionally biased region" description="Basic residues" evidence="1">
    <location>
        <begin position="442"/>
        <end position="460"/>
    </location>
</feature>
<gene>
    <name evidence="2" type="ORF">M9Y10_011078</name>
</gene>
<dbReference type="Proteomes" id="UP001470230">
    <property type="component" value="Unassembled WGS sequence"/>
</dbReference>
<dbReference type="EMBL" id="JAPFFF010000016">
    <property type="protein sequence ID" value="KAK8865522.1"/>
    <property type="molecule type" value="Genomic_DNA"/>
</dbReference>
<feature type="compositionally biased region" description="Basic and acidic residues" evidence="1">
    <location>
        <begin position="511"/>
        <end position="520"/>
    </location>
</feature>
<evidence type="ECO:0000313" key="2">
    <source>
        <dbReference type="EMBL" id="KAK8865522.1"/>
    </source>
</evidence>
<feature type="compositionally biased region" description="Basic and acidic residues" evidence="1">
    <location>
        <begin position="398"/>
        <end position="420"/>
    </location>
</feature>
<feature type="compositionally biased region" description="Basic and acidic residues" evidence="1">
    <location>
        <begin position="461"/>
        <end position="500"/>
    </location>
</feature>
<feature type="compositionally biased region" description="Basic residues" evidence="1">
    <location>
        <begin position="618"/>
        <end position="634"/>
    </location>
</feature>
<sequence>MMMKYQVNDPFFESFFITDKKQLKTSDDLKNIFASYFHINKSQFTIVNIPKKINTITEEFIFKLTITNRCKDITFHFARGKEIIIYNCYQMKRDEVISQFQKSGIYYSYEISNKNLQFLISNQNVPNIKYPFFAVHENSIVEVKLNGKTVTLKYDQKEFTVVEEDKANKAYQIIFSAYNHFIKIENICIIRNGNDRKKIEGNYLLKSDENYSIEIYHRFNFKNIKIKGRLMNEKLNFLATVYDAKKQLAKVLSNGCDVLQPEDIIICDYMKKEIKDEKKLLRDIDSFHVYINYVILKDSFHPIEKDVKNSNWSLSRTMNKEKNERKRRQLTKNEVKSEEYVYLEEEETETESYRESEENKIENHIDNHLTVSKMQRNVKDTNIQIEKKSKILIDSLKEEENDKSEKKSHKIGDITKPKEMDDLEGNNNNKNETKKCQGSNKGRIRQNKKKPKKLKNKIKPKKVDLKGGNEKQKETENNKEQNTNKKSDEKTEKQKDKTNPKEVNNLKISKKKTEVNKQDPKQNINKKEKPRKRNKKTKKKTKNNEQKQEQKITKLEFKETENRNDENKTIKSKSDKNVKETTKKKKNTIVITKAKQDDNKDLSNSKEVPKSNKEKVKNTKSKRNKKINVSKKQNKPNDESDRKVEPCENDKKILQEPKCDVKNDNFIEEQERKLNKSLNIKKTKRKPNKSDKSNDKDDKTIKITFLFEENNVKQNEPFTLNIFPNETIKELKKLVSNKLKIESNILLSHKKEKNYITIDDNAHIKDIIDKIGCKTKQTQITNYLYIRIIEPTVSTDIEIDTIKSTKESKRMNDEVEDYEIISVTSTNEIEKKNDVRNCLIKSSNKTNKMNDDVAYSVTSTNEIEKKNDTRKCLLKSTNETNKMNDDAIYSVTSTNEINKIGYDDENILMKSTKEINKMNSDVMYSETSTKDIERNNKYVDNNEIIYNEIEKKSDDDEDEIDSEVRSTSENKKMNDDDDNEIISLKSTNNIDRTNVEEQDNEIKSINETVTEENEITAEMIPILFKFEQHETSCHSFIRPIHINTPVKMLEEMISNEFGINDNISLYYKNENNYFMDIDKNARVEDIIDQIIYKDRRGKFNHCIFVQITKKSNHKKDKRKVGNEERKIPEEGQENEKIRIDFSFENNVKYYEPFSESISVKTRIKDLEKLIRNKYNIGEQVSILYKENGMFIDINKNTRIEEILNSIKRVYKYGIVRYKLYIKVLKTKRIKFDANVDNDDSIQKIKQSINIYSHLYKLMNDDYDEDED</sequence>
<feature type="compositionally biased region" description="Basic and acidic residues" evidence="1">
    <location>
        <begin position="351"/>
        <end position="366"/>
    </location>
</feature>
<feature type="compositionally biased region" description="Basic and acidic residues" evidence="1">
    <location>
        <begin position="962"/>
        <end position="974"/>
    </location>
</feature>
<protein>
    <recommendedName>
        <fullName evidence="4">Ubiquitin-like domain-containing protein</fullName>
    </recommendedName>
</protein>